<dbReference type="EMBL" id="QLTR01000002">
    <property type="protein sequence ID" value="RAS69350.1"/>
    <property type="molecule type" value="Genomic_DNA"/>
</dbReference>
<evidence type="ECO:0000313" key="2">
    <source>
        <dbReference type="EMBL" id="PNI04978.1"/>
    </source>
</evidence>
<evidence type="ECO:0000313" key="4">
    <source>
        <dbReference type="Proteomes" id="UP000236449"/>
    </source>
</evidence>
<dbReference type="RefSeq" id="WP_042480431.1">
    <property type="nucleotide sequence ID" value="NZ_CBCRWT010000001.1"/>
</dbReference>
<evidence type="ECO:0000313" key="3">
    <source>
        <dbReference type="EMBL" id="RAS69350.1"/>
    </source>
</evidence>
<dbReference type="InterPro" id="IPR007922">
    <property type="entry name" value="DciA-like"/>
</dbReference>
<proteinExistence type="predicted"/>
<comment type="caution">
    <text evidence="2">The sequence shown here is derived from an EMBL/GenBank/DDBJ whole genome shotgun (WGS) entry which is preliminary data.</text>
</comment>
<dbReference type="GeneID" id="94025662"/>
<reference evidence="4 5" key="1">
    <citation type="submission" date="2018-01" db="EMBL/GenBank/DDBJ databases">
        <title>Draft genome sequences of six Vibrio diazotrophicus strains isolated from deep-sea sediments of the Baltic Sea.</title>
        <authorList>
            <person name="Castillo D."/>
            <person name="Vandieken V."/>
            <person name="Chiang O."/>
            <person name="Middelboe M."/>
        </authorList>
    </citation>
    <scope>NUCLEOTIDE SEQUENCE [LARGE SCALE GENOMIC DNA]</scope>
    <source>
        <strain evidence="2 4">60.27F</strain>
        <strain evidence="1 5">65.10M</strain>
    </source>
</reference>
<accession>A0A2J8H0Y4</accession>
<evidence type="ECO:0000313" key="6">
    <source>
        <dbReference type="Proteomes" id="UP000248729"/>
    </source>
</evidence>
<name>A0A2J8H0Y4_VIBDI</name>
<dbReference type="AlphaFoldDB" id="A0A2J8H0Y4"/>
<dbReference type="EMBL" id="POSK01000005">
    <property type="protein sequence ID" value="PNI04978.1"/>
    <property type="molecule type" value="Genomic_DNA"/>
</dbReference>
<dbReference type="Proteomes" id="UP000236547">
    <property type="component" value="Unassembled WGS sequence"/>
</dbReference>
<dbReference type="Proteomes" id="UP000248729">
    <property type="component" value="Unassembled WGS sequence"/>
</dbReference>
<dbReference type="Pfam" id="PF05258">
    <property type="entry name" value="DciA"/>
    <property type="match status" value="1"/>
</dbReference>
<reference evidence="3 6" key="2">
    <citation type="submission" date="2018-06" db="EMBL/GenBank/DDBJ databases">
        <title>Freshwater and sediment microbial communities from various areas in North America, analyzing microbe dynamics in response to fracking.</title>
        <authorList>
            <person name="Lamendella R."/>
        </authorList>
    </citation>
    <scope>NUCLEOTIDE SEQUENCE [LARGE SCALE GENOMIC DNA]</scope>
    <source>
        <strain evidence="3 6">99A</strain>
    </source>
</reference>
<dbReference type="OrthoDB" id="5767011at2"/>
<dbReference type="EMBL" id="POSM01000009">
    <property type="protein sequence ID" value="PNI01280.1"/>
    <property type="molecule type" value="Genomic_DNA"/>
</dbReference>
<keyword evidence="5" id="KW-1185">Reference proteome</keyword>
<evidence type="ECO:0000313" key="1">
    <source>
        <dbReference type="EMBL" id="PNI01280.1"/>
    </source>
</evidence>
<evidence type="ECO:0000313" key="5">
    <source>
        <dbReference type="Proteomes" id="UP000236547"/>
    </source>
</evidence>
<gene>
    <name evidence="2" type="ORF">C1N32_09255</name>
    <name evidence="1" type="ORF">C1O25_08610</name>
    <name evidence="3" type="ORF">DET48_102180</name>
</gene>
<sequence length="152" mass="17014">MRDHRPTSTDELIESSRLSKLQQHAKEIIQINQILKTLLPKGIEPHIRAANVRGGHLVLEAASASIKMKVDYERLNILNQLRNQGFGKLISIEIKINPAIYRTQKGSSKDQKEAIPRPPLSENAASSLLMVAQNANPKVKQRLENIAKLAKK</sequence>
<protein>
    <submittedName>
        <fullName evidence="2">DUF721 domain-containing protein</fullName>
    </submittedName>
</protein>
<dbReference type="Proteomes" id="UP000236449">
    <property type="component" value="Unassembled WGS sequence"/>
</dbReference>
<organism evidence="2 4">
    <name type="scientific">Vibrio diazotrophicus</name>
    <dbReference type="NCBI Taxonomy" id="685"/>
    <lineage>
        <taxon>Bacteria</taxon>
        <taxon>Pseudomonadati</taxon>
        <taxon>Pseudomonadota</taxon>
        <taxon>Gammaproteobacteria</taxon>
        <taxon>Vibrionales</taxon>
        <taxon>Vibrionaceae</taxon>
        <taxon>Vibrio</taxon>
    </lineage>
</organism>